<name>A0AAV4XX21_CAEEX</name>
<proteinExistence type="predicted"/>
<protein>
    <submittedName>
        <fullName evidence="2">Uncharacterized protein</fullName>
    </submittedName>
</protein>
<feature type="chain" id="PRO_5043797708" evidence="1">
    <location>
        <begin position="22"/>
        <end position="87"/>
    </location>
</feature>
<accession>A0AAV4XX21</accession>
<evidence type="ECO:0000256" key="1">
    <source>
        <dbReference type="SAM" id="SignalP"/>
    </source>
</evidence>
<sequence length="87" mass="9484">MEMKLPIIAIAVLFFVGCINAKDVIPTIEKDVNDAIAYGAKEKDFNLDSAEMNDIYTAAKDTIKYIRKGSKSDLDDAAKAVDEIAKG</sequence>
<organism evidence="2 3">
    <name type="scientific">Caerostris extrusa</name>
    <name type="common">Bark spider</name>
    <name type="synonym">Caerostris bankana</name>
    <dbReference type="NCBI Taxonomy" id="172846"/>
    <lineage>
        <taxon>Eukaryota</taxon>
        <taxon>Metazoa</taxon>
        <taxon>Ecdysozoa</taxon>
        <taxon>Arthropoda</taxon>
        <taxon>Chelicerata</taxon>
        <taxon>Arachnida</taxon>
        <taxon>Araneae</taxon>
        <taxon>Araneomorphae</taxon>
        <taxon>Entelegynae</taxon>
        <taxon>Araneoidea</taxon>
        <taxon>Araneidae</taxon>
        <taxon>Caerostris</taxon>
    </lineage>
</organism>
<keyword evidence="3" id="KW-1185">Reference proteome</keyword>
<dbReference type="Proteomes" id="UP001054945">
    <property type="component" value="Unassembled WGS sequence"/>
</dbReference>
<dbReference type="PROSITE" id="PS51257">
    <property type="entry name" value="PROKAR_LIPOPROTEIN"/>
    <property type="match status" value="1"/>
</dbReference>
<feature type="signal peptide" evidence="1">
    <location>
        <begin position="1"/>
        <end position="21"/>
    </location>
</feature>
<evidence type="ECO:0000313" key="2">
    <source>
        <dbReference type="EMBL" id="GIY99552.1"/>
    </source>
</evidence>
<evidence type="ECO:0000313" key="3">
    <source>
        <dbReference type="Proteomes" id="UP001054945"/>
    </source>
</evidence>
<reference evidence="2 3" key="1">
    <citation type="submission" date="2021-06" db="EMBL/GenBank/DDBJ databases">
        <title>Caerostris extrusa draft genome.</title>
        <authorList>
            <person name="Kono N."/>
            <person name="Arakawa K."/>
        </authorList>
    </citation>
    <scope>NUCLEOTIDE SEQUENCE [LARGE SCALE GENOMIC DNA]</scope>
</reference>
<dbReference type="AlphaFoldDB" id="A0AAV4XX21"/>
<keyword evidence="1" id="KW-0732">Signal</keyword>
<dbReference type="EMBL" id="BPLR01018432">
    <property type="protein sequence ID" value="GIY99552.1"/>
    <property type="molecule type" value="Genomic_DNA"/>
</dbReference>
<gene>
    <name evidence="2" type="ORF">CEXT_692341</name>
</gene>
<comment type="caution">
    <text evidence="2">The sequence shown here is derived from an EMBL/GenBank/DDBJ whole genome shotgun (WGS) entry which is preliminary data.</text>
</comment>